<evidence type="ECO:0000256" key="6">
    <source>
        <dbReference type="ARBA" id="ARBA00018464"/>
    </source>
</evidence>
<dbReference type="PANTHER" id="PTHR43090:SF2">
    <property type="entry name" value="1-(5-PHOSPHORIBOSYL)-5-[(5-PHOSPHORIBOSYLAMINO)METHYLIDENEAMINO] IMIDAZOLE-4-CARBOXAMIDE ISOMERASE"/>
    <property type="match status" value="1"/>
</dbReference>
<dbReference type="CDD" id="cd04732">
    <property type="entry name" value="HisA"/>
    <property type="match status" value="1"/>
</dbReference>
<dbReference type="InterPro" id="IPR006062">
    <property type="entry name" value="His_biosynth"/>
</dbReference>
<name>A0ABU0DUQ6_9BACI</name>
<dbReference type="InterPro" id="IPR011060">
    <property type="entry name" value="RibuloseP-bd_barrel"/>
</dbReference>
<proteinExistence type="inferred from homology"/>
<evidence type="ECO:0000256" key="4">
    <source>
        <dbReference type="ARBA" id="ARBA00009667"/>
    </source>
</evidence>
<comment type="pathway">
    <text evidence="3 12 14">Amino-acid biosynthesis; L-histidine biosynthesis; L-histidine from 5-phospho-alpha-D-ribose 1-diphosphate: step 4/9.</text>
</comment>
<evidence type="ECO:0000256" key="9">
    <source>
        <dbReference type="ARBA" id="ARBA00023102"/>
    </source>
</evidence>
<evidence type="ECO:0000256" key="12">
    <source>
        <dbReference type="HAMAP-Rule" id="MF_01014"/>
    </source>
</evidence>
<keyword evidence="10 12" id="KW-0413">Isomerase</keyword>
<dbReference type="InterPro" id="IPR044524">
    <property type="entry name" value="Isoase_HisA-like"/>
</dbReference>
<comment type="similarity">
    <text evidence="4 12 13">Belongs to the HisA/HisF family.</text>
</comment>
<dbReference type="NCBIfam" id="TIGR00007">
    <property type="entry name" value="1-(5-phosphoribosyl)-5-[(5-phosphoribosylamino)methylideneamino]imidazole-4-carboxamide isomerase"/>
    <property type="match status" value="1"/>
</dbReference>
<protein>
    <recommendedName>
        <fullName evidence="6 12">1-(5-phosphoribosyl)-5-[(5-phosphoribosylamino)methylideneamino] imidazole-4-carboxamide isomerase</fullName>
        <ecNumber evidence="5 12">5.3.1.16</ecNumber>
    </recommendedName>
    <alternativeName>
        <fullName evidence="11 12">Phosphoribosylformimino-5-aminoimidazole carboxamide ribotide isomerase</fullName>
    </alternativeName>
</protein>
<evidence type="ECO:0000313" key="16">
    <source>
        <dbReference type="Proteomes" id="UP001236723"/>
    </source>
</evidence>
<dbReference type="NCBIfam" id="NF010112">
    <property type="entry name" value="PRK13585.1"/>
    <property type="match status" value="1"/>
</dbReference>
<evidence type="ECO:0000256" key="5">
    <source>
        <dbReference type="ARBA" id="ARBA00012550"/>
    </source>
</evidence>
<organism evidence="15 16">
    <name type="scientific">Alkalibacillus filiformis</name>
    <dbReference type="NCBI Taxonomy" id="200990"/>
    <lineage>
        <taxon>Bacteria</taxon>
        <taxon>Bacillati</taxon>
        <taxon>Bacillota</taxon>
        <taxon>Bacilli</taxon>
        <taxon>Bacillales</taxon>
        <taxon>Bacillaceae</taxon>
        <taxon>Alkalibacillus</taxon>
    </lineage>
</organism>
<keyword evidence="8 12" id="KW-0028">Amino-acid biosynthesis</keyword>
<gene>
    <name evidence="12" type="primary">hisA</name>
    <name evidence="15" type="ORF">J2R98_002026</name>
</gene>
<comment type="subcellular location">
    <subcellularLocation>
        <location evidence="2 12 14">Cytoplasm</location>
    </subcellularLocation>
</comment>
<dbReference type="InterPro" id="IPR013785">
    <property type="entry name" value="Aldolase_TIM"/>
</dbReference>
<accession>A0ABU0DUQ6</accession>
<dbReference type="RefSeq" id="WP_307068539.1">
    <property type="nucleotide sequence ID" value="NZ_JAUSUP010000005.1"/>
</dbReference>
<keyword evidence="9 12" id="KW-0368">Histidine biosynthesis</keyword>
<comment type="catalytic activity">
    <reaction evidence="1 12 14">
        <text>1-(5-phospho-beta-D-ribosyl)-5-[(5-phospho-beta-D-ribosylamino)methylideneamino]imidazole-4-carboxamide = 5-[(5-phospho-1-deoxy-D-ribulos-1-ylimino)methylamino]-1-(5-phospho-beta-D-ribosyl)imidazole-4-carboxamide</text>
        <dbReference type="Rhea" id="RHEA:15469"/>
        <dbReference type="ChEBI" id="CHEBI:58435"/>
        <dbReference type="ChEBI" id="CHEBI:58525"/>
        <dbReference type="EC" id="5.3.1.16"/>
    </reaction>
</comment>
<comment type="caution">
    <text evidence="15">The sequence shown here is derived from an EMBL/GenBank/DDBJ whole genome shotgun (WGS) entry which is preliminary data.</text>
</comment>
<evidence type="ECO:0000313" key="15">
    <source>
        <dbReference type="EMBL" id="MDQ0352192.1"/>
    </source>
</evidence>
<dbReference type="Gene3D" id="3.20.20.70">
    <property type="entry name" value="Aldolase class I"/>
    <property type="match status" value="1"/>
</dbReference>
<dbReference type="HAMAP" id="MF_01014">
    <property type="entry name" value="HisA"/>
    <property type="match status" value="1"/>
</dbReference>
<evidence type="ECO:0000256" key="11">
    <source>
        <dbReference type="ARBA" id="ARBA00030547"/>
    </source>
</evidence>
<feature type="active site" description="Proton acceptor" evidence="12">
    <location>
        <position position="8"/>
    </location>
</feature>
<dbReference type="EC" id="5.3.1.16" evidence="5 12"/>
<dbReference type="SUPFAM" id="SSF51366">
    <property type="entry name" value="Ribulose-phoshate binding barrel"/>
    <property type="match status" value="1"/>
</dbReference>
<dbReference type="InterPro" id="IPR006063">
    <property type="entry name" value="HisA_bact_arch"/>
</dbReference>
<evidence type="ECO:0000256" key="1">
    <source>
        <dbReference type="ARBA" id="ARBA00000901"/>
    </source>
</evidence>
<keyword evidence="7 12" id="KW-0963">Cytoplasm</keyword>
<dbReference type="Proteomes" id="UP001236723">
    <property type="component" value="Unassembled WGS sequence"/>
</dbReference>
<evidence type="ECO:0000256" key="3">
    <source>
        <dbReference type="ARBA" id="ARBA00005133"/>
    </source>
</evidence>
<evidence type="ECO:0000256" key="2">
    <source>
        <dbReference type="ARBA" id="ARBA00004496"/>
    </source>
</evidence>
<dbReference type="PANTHER" id="PTHR43090">
    <property type="entry name" value="1-(5-PHOSPHORIBOSYL)-5-[(5-PHOSPHORIBOSYLAMINO)METHYLIDENEAMINO] IMIDAZOLE-4-CARBOXAMIDE ISOMERASE"/>
    <property type="match status" value="1"/>
</dbReference>
<sequence>MRIFPAIDIRNQKCVRLIQGDYNEQTTYGDPVEMAQEWANEGASFLHLVDLDAAKGDPSENLNVIKQIIDTVSIPVQVGGGVRSLERIEELIDIGVNRVILGTAAVKNPEFAKAAVDQFGEERIVVSVDARDGFVATDGWIETSDVEAGEFAKKLEAVGVKTIVYTDISKDGMLQGPNFEALTDLNEQSELQIIASGGVSSLSDIQRLSEFNIYGAIVGKALYEDKVKLSDIMKESTTC</sequence>
<evidence type="ECO:0000256" key="13">
    <source>
        <dbReference type="RuleBase" id="RU003657"/>
    </source>
</evidence>
<reference evidence="15 16" key="1">
    <citation type="submission" date="2023-07" db="EMBL/GenBank/DDBJ databases">
        <title>Genomic Encyclopedia of Type Strains, Phase IV (KMG-IV): sequencing the most valuable type-strain genomes for metagenomic binning, comparative biology and taxonomic classification.</title>
        <authorList>
            <person name="Goeker M."/>
        </authorList>
    </citation>
    <scope>NUCLEOTIDE SEQUENCE [LARGE SCALE GENOMIC DNA]</scope>
    <source>
        <strain evidence="15 16">DSM 15448</strain>
    </source>
</reference>
<feature type="active site" description="Proton donor" evidence="12">
    <location>
        <position position="129"/>
    </location>
</feature>
<dbReference type="EMBL" id="JAUSUP010000005">
    <property type="protein sequence ID" value="MDQ0352192.1"/>
    <property type="molecule type" value="Genomic_DNA"/>
</dbReference>
<evidence type="ECO:0000256" key="10">
    <source>
        <dbReference type="ARBA" id="ARBA00023235"/>
    </source>
</evidence>
<dbReference type="Pfam" id="PF00977">
    <property type="entry name" value="His_biosynth"/>
    <property type="match status" value="1"/>
</dbReference>
<evidence type="ECO:0000256" key="14">
    <source>
        <dbReference type="RuleBase" id="RU003658"/>
    </source>
</evidence>
<dbReference type="GO" id="GO:0003949">
    <property type="term" value="F:1-(5-phosphoribosyl)-5-[(5-phosphoribosylamino)methylideneamino]imidazole-4-carboxamide isomerase activity"/>
    <property type="evidence" value="ECO:0007669"/>
    <property type="project" value="UniProtKB-EC"/>
</dbReference>
<keyword evidence="16" id="KW-1185">Reference proteome</keyword>
<evidence type="ECO:0000256" key="7">
    <source>
        <dbReference type="ARBA" id="ARBA00022490"/>
    </source>
</evidence>
<dbReference type="InterPro" id="IPR023016">
    <property type="entry name" value="HisA/PriA"/>
</dbReference>
<evidence type="ECO:0000256" key="8">
    <source>
        <dbReference type="ARBA" id="ARBA00022605"/>
    </source>
</evidence>